<evidence type="ECO:0000259" key="4">
    <source>
        <dbReference type="PROSITE" id="PS50949"/>
    </source>
</evidence>
<evidence type="ECO:0000256" key="1">
    <source>
        <dbReference type="ARBA" id="ARBA00023015"/>
    </source>
</evidence>
<dbReference type="InterPro" id="IPR000524">
    <property type="entry name" value="Tscrpt_reg_HTH_GntR"/>
</dbReference>
<name>A0A928Q502_9FIRM</name>
<accession>A0A928Q502</accession>
<keyword evidence="3" id="KW-0804">Transcription</keyword>
<evidence type="ECO:0000313" key="5">
    <source>
        <dbReference type="EMBL" id="MBE6833312.1"/>
    </source>
</evidence>
<dbReference type="PANTHER" id="PTHR43537">
    <property type="entry name" value="TRANSCRIPTIONAL REGULATOR, GNTR FAMILY"/>
    <property type="match status" value="1"/>
</dbReference>
<dbReference type="Pfam" id="PF00392">
    <property type="entry name" value="GntR"/>
    <property type="match status" value="1"/>
</dbReference>
<reference evidence="5" key="1">
    <citation type="submission" date="2019-04" db="EMBL/GenBank/DDBJ databases">
        <title>Evolution of Biomass-Degrading Anaerobic Consortia Revealed by Metagenomics.</title>
        <authorList>
            <person name="Peng X."/>
        </authorList>
    </citation>
    <scope>NUCLEOTIDE SEQUENCE</scope>
    <source>
        <strain evidence="5">SIG551</strain>
    </source>
</reference>
<dbReference type="InterPro" id="IPR008920">
    <property type="entry name" value="TF_FadR/GntR_C"/>
</dbReference>
<evidence type="ECO:0000256" key="3">
    <source>
        <dbReference type="ARBA" id="ARBA00023163"/>
    </source>
</evidence>
<comment type="caution">
    <text evidence="5">The sequence shown here is derived from an EMBL/GenBank/DDBJ whole genome shotgun (WGS) entry which is preliminary data.</text>
</comment>
<dbReference type="InterPro" id="IPR036390">
    <property type="entry name" value="WH_DNA-bd_sf"/>
</dbReference>
<dbReference type="Gene3D" id="1.20.120.530">
    <property type="entry name" value="GntR ligand-binding domain-like"/>
    <property type="match status" value="1"/>
</dbReference>
<evidence type="ECO:0000313" key="6">
    <source>
        <dbReference type="Proteomes" id="UP000754750"/>
    </source>
</evidence>
<dbReference type="Proteomes" id="UP000754750">
    <property type="component" value="Unassembled WGS sequence"/>
</dbReference>
<keyword evidence="1" id="KW-0805">Transcription regulation</keyword>
<dbReference type="AlphaFoldDB" id="A0A928Q502"/>
<dbReference type="PROSITE" id="PS50949">
    <property type="entry name" value="HTH_GNTR"/>
    <property type="match status" value="1"/>
</dbReference>
<gene>
    <name evidence="5" type="ORF">E7512_06980</name>
</gene>
<dbReference type="InterPro" id="IPR011711">
    <property type="entry name" value="GntR_C"/>
</dbReference>
<feature type="domain" description="HTH gntR-type" evidence="4">
    <location>
        <begin position="17"/>
        <end position="85"/>
    </location>
</feature>
<dbReference type="SUPFAM" id="SSF48008">
    <property type="entry name" value="GntR ligand-binding domain-like"/>
    <property type="match status" value="1"/>
</dbReference>
<organism evidence="5 6">
    <name type="scientific">Faecalispora sporosphaeroides</name>
    <dbReference type="NCBI Taxonomy" id="1549"/>
    <lineage>
        <taxon>Bacteria</taxon>
        <taxon>Bacillati</taxon>
        <taxon>Bacillota</taxon>
        <taxon>Clostridia</taxon>
        <taxon>Eubacteriales</taxon>
        <taxon>Oscillospiraceae</taxon>
        <taxon>Faecalispora</taxon>
    </lineage>
</organism>
<evidence type="ECO:0000256" key="2">
    <source>
        <dbReference type="ARBA" id="ARBA00023125"/>
    </source>
</evidence>
<dbReference type="EMBL" id="SVNY01000003">
    <property type="protein sequence ID" value="MBE6833312.1"/>
    <property type="molecule type" value="Genomic_DNA"/>
</dbReference>
<dbReference type="PRINTS" id="PR00035">
    <property type="entry name" value="HTHGNTR"/>
</dbReference>
<dbReference type="GO" id="GO:0003677">
    <property type="term" value="F:DNA binding"/>
    <property type="evidence" value="ECO:0007669"/>
    <property type="project" value="UniProtKB-KW"/>
</dbReference>
<dbReference type="GO" id="GO:0003700">
    <property type="term" value="F:DNA-binding transcription factor activity"/>
    <property type="evidence" value="ECO:0007669"/>
    <property type="project" value="InterPro"/>
</dbReference>
<keyword evidence="2" id="KW-0238">DNA-binding</keyword>
<dbReference type="SUPFAM" id="SSF46785">
    <property type="entry name" value="Winged helix' DNA-binding domain"/>
    <property type="match status" value="1"/>
</dbReference>
<dbReference type="InterPro" id="IPR036388">
    <property type="entry name" value="WH-like_DNA-bd_sf"/>
</dbReference>
<sequence length="245" mass="28124">MVYMGSPDIELTAEDKKSVVDITVEYVMGKISRKEWKPGTKIPTEFELVETLKVSRNSVREAIKVLVALGLLEIRRADGTYVVNRFSEKMMTPWACSLLLEDDDSLALLELRMVIERGIFSLAIQKGTEEDMRAIYDASERFIVLAQDVQATSSEILDADIRYRERICEASHNHLTARLNDMIAFASLHSREKSIEEAIACNDRFHMVDSHRKLTEIIVQRRTADLNEVLSYCYKYWGIALQNQQ</sequence>
<dbReference type="Pfam" id="PF07729">
    <property type="entry name" value="FCD"/>
    <property type="match status" value="1"/>
</dbReference>
<proteinExistence type="predicted"/>
<dbReference type="Gene3D" id="1.10.10.10">
    <property type="entry name" value="Winged helix-like DNA-binding domain superfamily/Winged helix DNA-binding domain"/>
    <property type="match status" value="1"/>
</dbReference>
<dbReference type="RefSeq" id="WP_326840291.1">
    <property type="nucleotide sequence ID" value="NZ_JBKWRC010000002.1"/>
</dbReference>
<dbReference type="CDD" id="cd07377">
    <property type="entry name" value="WHTH_GntR"/>
    <property type="match status" value="1"/>
</dbReference>
<protein>
    <submittedName>
        <fullName evidence="5">FadR family transcriptional regulator</fullName>
    </submittedName>
</protein>
<dbReference type="PANTHER" id="PTHR43537:SF5">
    <property type="entry name" value="UXU OPERON TRANSCRIPTIONAL REGULATOR"/>
    <property type="match status" value="1"/>
</dbReference>
<dbReference type="SMART" id="SM00345">
    <property type="entry name" value="HTH_GNTR"/>
    <property type="match status" value="1"/>
</dbReference>